<name>A0A919T7I3_9ACTN</name>
<comment type="caution">
    <text evidence="1">The sequence shown here is derived from an EMBL/GenBank/DDBJ whole genome shotgun (WGS) entry which is preliminary data.</text>
</comment>
<evidence type="ECO:0000313" key="2">
    <source>
        <dbReference type="Proteomes" id="UP000677082"/>
    </source>
</evidence>
<reference evidence="1 2" key="1">
    <citation type="submission" date="2021-03" db="EMBL/GenBank/DDBJ databases">
        <title>Whole genome shotgun sequence of Actinoplanes toevensis NBRC 105298.</title>
        <authorList>
            <person name="Komaki H."/>
            <person name="Tamura T."/>
        </authorList>
    </citation>
    <scope>NUCLEOTIDE SEQUENCE [LARGE SCALE GENOMIC DNA]</scope>
    <source>
        <strain evidence="1 2">NBRC 105298</strain>
    </source>
</reference>
<dbReference type="EMBL" id="BOQN01000023">
    <property type="protein sequence ID" value="GIM90127.1"/>
    <property type="molecule type" value="Genomic_DNA"/>
</dbReference>
<protein>
    <submittedName>
        <fullName evidence="1">Uncharacterized protein</fullName>
    </submittedName>
</protein>
<proteinExistence type="predicted"/>
<dbReference type="RefSeq" id="WP_213006075.1">
    <property type="nucleotide sequence ID" value="NZ_BOQN01000023.1"/>
</dbReference>
<dbReference type="AlphaFoldDB" id="A0A919T7I3"/>
<keyword evidence="2" id="KW-1185">Reference proteome</keyword>
<evidence type="ECO:0000313" key="1">
    <source>
        <dbReference type="EMBL" id="GIM90127.1"/>
    </source>
</evidence>
<sequence>MRDSNDDKYPFDTDNRAWQRLLALASEHFEVLTWAREDGRPAILSLVHVSSGDTISLTVLDSLEVSDPHVLLAVHTDGRLTAHGTVAGPATALEYAPDLVLTDGMITATVAVPVHNPTDANIAPDAWRHLPDDLADRLLDAPPETGACMVVLLDRAGHRLAAGGSFLSPASASAWKPGDDAVEWFLVPLYPIVADRHR</sequence>
<accession>A0A919T7I3</accession>
<organism evidence="1 2">
    <name type="scientific">Paractinoplanes toevensis</name>
    <dbReference type="NCBI Taxonomy" id="571911"/>
    <lineage>
        <taxon>Bacteria</taxon>
        <taxon>Bacillati</taxon>
        <taxon>Actinomycetota</taxon>
        <taxon>Actinomycetes</taxon>
        <taxon>Micromonosporales</taxon>
        <taxon>Micromonosporaceae</taxon>
        <taxon>Paractinoplanes</taxon>
    </lineage>
</organism>
<gene>
    <name evidence="1" type="ORF">Ato02nite_019200</name>
</gene>
<dbReference type="Proteomes" id="UP000677082">
    <property type="component" value="Unassembled WGS sequence"/>
</dbReference>